<keyword evidence="8" id="KW-0449">Lipoprotein</keyword>
<keyword evidence="6" id="KW-0564">Palmitate</keyword>
<evidence type="ECO:0000256" key="1">
    <source>
        <dbReference type="ARBA" id="ARBA00004370"/>
    </source>
</evidence>
<name>A0ABR2WWQ8_9FUNG</name>
<protein>
    <recommendedName>
        <fullName evidence="3">Guanine nucleotide-binding protein subunit gamma</fullName>
    </recommendedName>
</protein>
<dbReference type="InterPro" id="IPR036284">
    <property type="entry name" value="GGL_sf"/>
</dbReference>
<keyword evidence="7" id="KW-0807">Transducer</keyword>
<keyword evidence="5" id="KW-0472">Membrane</keyword>
<evidence type="ECO:0000256" key="7">
    <source>
        <dbReference type="ARBA" id="ARBA00023224"/>
    </source>
</evidence>
<keyword evidence="9" id="KW-0636">Prenylation</keyword>
<evidence type="ECO:0000313" key="12">
    <source>
        <dbReference type="Proteomes" id="UP001479436"/>
    </source>
</evidence>
<dbReference type="Proteomes" id="UP001479436">
    <property type="component" value="Unassembled WGS sequence"/>
</dbReference>
<organism evidence="11 12">
    <name type="scientific">Basidiobolus ranarum</name>
    <dbReference type="NCBI Taxonomy" id="34480"/>
    <lineage>
        <taxon>Eukaryota</taxon>
        <taxon>Fungi</taxon>
        <taxon>Fungi incertae sedis</taxon>
        <taxon>Zoopagomycota</taxon>
        <taxon>Entomophthoromycotina</taxon>
        <taxon>Basidiobolomycetes</taxon>
        <taxon>Basidiobolales</taxon>
        <taxon>Basidiobolaceae</taxon>
        <taxon>Basidiobolus</taxon>
    </lineage>
</organism>
<dbReference type="InterPro" id="IPR041848">
    <property type="entry name" value="Ste18_fungal"/>
</dbReference>
<comment type="similarity">
    <text evidence="2">Belongs to the G protein gamma family.</text>
</comment>
<evidence type="ECO:0000256" key="3">
    <source>
        <dbReference type="ARBA" id="ARBA00016111"/>
    </source>
</evidence>
<evidence type="ECO:0000256" key="4">
    <source>
        <dbReference type="ARBA" id="ARBA00022481"/>
    </source>
</evidence>
<keyword evidence="12" id="KW-1185">Reference proteome</keyword>
<reference evidence="11 12" key="1">
    <citation type="submission" date="2023-04" db="EMBL/GenBank/DDBJ databases">
        <title>Genome of Basidiobolus ranarum AG-B5.</title>
        <authorList>
            <person name="Stajich J.E."/>
            <person name="Carter-House D."/>
            <person name="Gryganskyi A."/>
        </authorList>
    </citation>
    <scope>NUCLEOTIDE SEQUENCE [LARGE SCALE GENOMIC DNA]</scope>
    <source>
        <strain evidence="11 12">AG-B5</strain>
    </source>
</reference>
<evidence type="ECO:0000256" key="8">
    <source>
        <dbReference type="ARBA" id="ARBA00023288"/>
    </source>
</evidence>
<keyword evidence="4" id="KW-0488">Methylation</keyword>
<comment type="caution">
    <text evidence="11">The sequence shown here is derived from an EMBL/GenBank/DDBJ whole genome shotgun (WGS) entry which is preliminary data.</text>
</comment>
<evidence type="ECO:0000256" key="6">
    <source>
        <dbReference type="ARBA" id="ARBA00023139"/>
    </source>
</evidence>
<evidence type="ECO:0000313" key="11">
    <source>
        <dbReference type="EMBL" id="KAK9765902.1"/>
    </source>
</evidence>
<dbReference type="Pfam" id="PF00631">
    <property type="entry name" value="G-gamma"/>
    <property type="match status" value="1"/>
</dbReference>
<comment type="subcellular location">
    <subcellularLocation>
        <location evidence="1">Membrane</location>
    </subcellularLocation>
</comment>
<evidence type="ECO:0000256" key="9">
    <source>
        <dbReference type="ARBA" id="ARBA00023289"/>
    </source>
</evidence>
<dbReference type="InterPro" id="IPR015898">
    <property type="entry name" value="G-protein_gamma-like_dom"/>
</dbReference>
<dbReference type="SUPFAM" id="SSF48670">
    <property type="entry name" value="Transducin (heterotrimeric G protein), gamma chain"/>
    <property type="match status" value="1"/>
</dbReference>
<evidence type="ECO:0000256" key="5">
    <source>
        <dbReference type="ARBA" id="ARBA00023136"/>
    </source>
</evidence>
<dbReference type="Gene3D" id="4.10.260.10">
    <property type="entry name" value="Transducin (heterotrimeric G protein), gamma chain"/>
    <property type="match status" value="1"/>
</dbReference>
<dbReference type="PANTHER" id="PTHR28189:SF1">
    <property type="entry name" value="GUANINE NUCLEOTIDE-BINDING PROTEIN SUBUNIT GAMMA"/>
    <property type="match status" value="1"/>
</dbReference>
<dbReference type="SMART" id="SM01224">
    <property type="entry name" value="G_gamma"/>
    <property type="match status" value="1"/>
</dbReference>
<proteinExistence type="inferred from homology"/>
<accession>A0ABR2WWQ8</accession>
<evidence type="ECO:0000259" key="10">
    <source>
        <dbReference type="SMART" id="SM01224"/>
    </source>
</evidence>
<dbReference type="PANTHER" id="PTHR28189">
    <property type="entry name" value="GUANINE NUCLEOTIDE-BINDING PROTEIN SUBUNIT GAMMA"/>
    <property type="match status" value="1"/>
</dbReference>
<evidence type="ECO:0000256" key="2">
    <source>
        <dbReference type="ARBA" id="ARBA00007431"/>
    </source>
</evidence>
<dbReference type="EMBL" id="JASJQH010000212">
    <property type="protein sequence ID" value="KAK9765902.1"/>
    <property type="molecule type" value="Genomic_DNA"/>
</dbReference>
<feature type="domain" description="G protein gamma" evidence="10">
    <location>
        <begin position="22"/>
        <end position="91"/>
    </location>
</feature>
<gene>
    <name evidence="11" type="primary">STE18_3</name>
    <name evidence="11" type="ORF">K7432_005401</name>
</gene>
<sequence>MLSVSPSSGNLATPVTGLNVMSEHKLRKMMEYNNYLKHQLDHQRIPTSQASHMLIKYVTTTRDYLVPSVWGTSNTTDLFAAKGAGCECNIM</sequence>